<dbReference type="NCBIfam" id="NF047446">
    <property type="entry name" value="barrel_OmpL47"/>
    <property type="match status" value="4"/>
</dbReference>
<dbReference type="CDD" id="cd00063">
    <property type="entry name" value="FN3"/>
    <property type="match status" value="1"/>
</dbReference>
<feature type="chain" id="PRO_5038588036" description="Fibronectin type-III domain-containing protein" evidence="1">
    <location>
        <begin position="29"/>
        <end position="1610"/>
    </location>
</feature>
<evidence type="ECO:0000259" key="2">
    <source>
        <dbReference type="PROSITE" id="PS50853"/>
    </source>
</evidence>
<reference evidence="3 4" key="1">
    <citation type="submission" date="2016-06" db="EMBL/GenBank/DDBJ databases">
        <title>Domibacillus iocasae genome sequencing.</title>
        <authorList>
            <person name="Verma A."/>
            <person name="Pal Y."/>
            <person name="Ojha A.K."/>
            <person name="Krishnamurthi S."/>
        </authorList>
    </citation>
    <scope>NUCLEOTIDE SEQUENCE [LARGE SCALE GENOMIC DNA]</scope>
    <source>
        <strain evidence="3 4">DSM 29979</strain>
    </source>
</reference>
<evidence type="ECO:0000313" key="4">
    <source>
        <dbReference type="Proteomes" id="UP000095658"/>
    </source>
</evidence>
<keyword evidence="4" id="KW-1185">Reference proteome</keyword>
<dbReference type="InterPro" id="IPR058094">
    <property type="entry name" value="Ig-like_OmpL47-like"/>
</dbReference>
<comment type="caution">
    <text evidence="3">The sequence shown here is derived from an EMBL/GenBank/DDBJ whole genome shotgun (WGS) entry which is preliminary data.</text>
</comment>
<gene>
    <name evidence="3" type="ORF">BA724_15910</name>
</gene>
<protein>
    <recommendedName>
        <fullName evidence="2">Fibronectin type-III domain-containing protein</fullName>
    </recommendedName>
</protein>
<dbReference type="PROSITE" id="PS50853">
    <property type="entry name" value="FN3"/>
    <property type="match status" value="2"/>
</dbReference>
<dbReference type="InterPro" id="IPR003961">
    <property type="entry name" value="FN3_dom"/>
</dbReference>
<dbReference type="SUPFAM" id="SSF49265">
    <property type="entry name" value="Fibronectin type III"/>
    <property type="match status" value="4"/>
</dbReference>
<dbReference type="EMBL" id="MAMP01000006">
    <property type="protein sequence ID" value="OES46073.1"/>
    <property type="molecule type" value="Genomic_DNA"/>
</dbReference>
<feature type="signal peptide" evidence="1">
    <location>
        <begin position="1"/>
        <end position="28"/>
    </location>
</feature>
<keyword evidence="1" id="KW-0732">Signal</keyword>
<sequence>MSKQVGRKLSILAVLLLLLQLVSPAVNALAETNSSMLPPSNLAAQMVTPDDVKLTWSTVHGATGYNVYEIKEGQLVLLGKTTAASYSLNNMAEGSYRYVVSTLSADGESGPSAPLTVEVVYPEMAAPTAVTQTVKNGNDIVLSWGASAYTEKYNVYQISEDGRKTLVTSTTARTYTVTNAPEGKYTYAVSASNSLYGESVLSDSVQAEIIHPVMTAPANFTYTVANGNDVTFKWDAVPYATNYKLYQIVDGQAVLKSTSAAATVKLTNVPAGDFVYEIRSNSDRFGESAEGSRASLTVEGVALEAPGNAAHVIKNGNDIVLSWSSAVNATSYKVYQIVDGQKVLKSTVAGTSATYTNMPAGDYVYEIHSYSDRFGESLEGGTVSFTLEAIAMTAPGQFSSSVKNGNDIALTWESVPYATSYKVYQVSATGQKTLKSNVTGTAVTYANQPEGDYKYEVYSYSTRFGESVEGSSLSLSLVHPEMAAPANLKETIKSNTSFTLAWDTVDYATSYKVYQISGDQKVLKSNTASTSATYSNMPAGEYTYVVYASSSRFGDSAEGSTVAFTLNGETMTAPTNVTHTILNGNDIRLSWTGTNYATGYKIYQIINGEKVLKNTITGTAIAYSNMPAGDYQYVVHSYSTTHGESTEGAAISISLVHPIMKSPENVTHKFLNGNDLAFYWNASTYATSYKLYEVIDGEKVLKATVSSLSASIPKVTFGNHVYEIHSVSSRFGESAEGTRVSVDMNEIIMPAPENVTSSTVNGNDVILRWNATTYATAYKVYQVKNGERELVRTVTGTAASFVNAAEGDYTYEIHSYSDRFGESPEGSEISLTIVFPVMQAPANATSSIANGNDIVLRWNASTYATAYNVYQVKNGQKEFVKTVAGTVLSLPNMTEGDYTYEVHSYSSRFDESPEGSTIKLTLTWPVVQPPSLSGTVFNANNITLTWKTVPWANEYRVYQITNSERKLIYKGTALTQKVYNLTEDTHSFEVTAYNTRFGESVPSEKVTERIVYPVMQSPAATLTLTSETSARIVWDFVTYANGYNIYELINGKPVLVAEKVNNLSYTVSNLSYANHEYYVTSYSNSFGESEPSNAVLAKLIVDTEAPVTKAEAPAGWTNQKAEITLSATDNETGVAGTYYAVNGSEYTAGTSLAVEEEGVHNISFYSVDKVGNKEAVQTIAVKIDKTAPVTKTEEPNTWSKENVTVKLTASDEASGVEQTFYSVNGSEYAEGTSLTIEKEGISTVSYYSVDKAGNKENVQAVEVKVDKTAPVTKADAPDTWSKEDVTVKLVASDEASGVEQTFYSINGSDYTEGTTFTVEKEGINKVSFYSVDKAGNKEAVQTVEVKVDKTAPVTESDASDNWLKEDTVVQLTATDKASGTAKTYYSIDGSEYAQGTSFTISKEGVTNVSFYTVDQAGNAEEAKTIEVKVDKTTPVISWNLSEEYALGTSLNLTYKAEDVKSGIAAESLMLNGQAYKNGDAVTLSQPGTYEVVVTVTDKAGWTTTIKKTLVVYIPASIDVNPGIIKQNSGVITVQVTVPKGFNPAQFDLGSAKLSGVSANTGTNGLEQQAKKGQFKFNREDFTWNPGTVKAEFRGMLNGYLVVGSKNVEVK</sequence>
<feature type="domain" description="Fibronectin type-III" evidence="2">
    <location>
        <begin position="126"/>
        <end position="213"/>
    </location>
</feature>
<dbReference type="Gene3D" id="3.30.1920.20">
    <property type="match status" value="4"/>
</dbReference>
<feature type="domain" description="Fibronectin type-III" evidence="2">
    <location>
        <begin position="38"/>
        <end position="123"/>
    </location>
</feature>
<evidence type="ECO:0000313" key="3">
    <source>
        <dbReference type="EMBL" id="OES46073.1"/>
    </source>
</evidence>
<accession>A0A1E7DSK7</accession>
<evidence type="ECO:0000256" key="1">
    <source>
        <dbReference type="SAM" id="SignalP"/>
    </source>
</evidence>
<dbReference type="Proteomes" id="UP000095658">
    <property type="component" value="Unassembled WGS sequence"/>
</dbReference>
<dbReference type="STRING" id="1714016.BA724_15910"/>
<dbReference type="OrthoDB" id="2442444at2"/>
<organism evidence="3 4">
    <name type="scientific">Domibacillus iocasae</name>
    <dbReference type="NCBI Taxonomy" id="1714016"/>
    <lineage>
        <taxon>Bacteria</taxon>
        <taxon>Bacillati</taxon>
        <taxon>Bacillota</taxon>
        <taxon>Bacilli</taxon>
        <taxon>Bacillales</taxon>
        <taxon>Bacillaceae</taxon>
        <taxon>Domibacillus</taxon>
    </lineage>
</organism>
<dbReference type="InterPro" id="IPR013783">
    <property type="entry name" value="Ig-like_fold"/>
</dbReference>
<dbReference type="SMART" id="SM00060">
    <property type="entry name" value="FN3"/>
    <property type="match status" value="12"/>
</dbReference>
<dbReference type="RefSeq" id="WP_069937231.1">
    <property type="nucleotide sequence ID" value="NZ_MAMP01000006.1"/>
</dbReference>
<dbReference type="InterPro" id="IPR036116">
    <property type="entry name" value="FN3_sf"/>
</dbReference>
<proteinExistence type="predicted"/>
<dbReference type="Gene3D" id="2.60.40.10">
    <property type="entry name" value="Immunoglobulins"/>
    <property type="match status" value="12"/>
</dbReference>
<name>A0A1E7DSK7_9BACI</name>